<evidence type="ECO:0000313" key="4">
    <source>
        <dbReference type="EMBL" id="VDN98010.1"/>
    </source>
</evidence>
<dbReference type="GO" id="GO:0008270">
    <property type="term" value="F:zinc ion binding"/>
    <property type="evidence" value="ECO:0007669"/>
    <property type="project" value="UniProtKB-KW"/>
</dbReference>
<evidence type="ECO:0000256" key="2">
    <source>
        <dbReference type="SAM" id="MobiDB-lite"/>
    </source>
</evidence>
<name>A0A0R3T514_RODNA</name>
<evidence type="ECO:0000256" key="1">
    <source>
        <dbReference type="PROSITE-ProRule" id="PRU00042"/>
    </source>
</evidence>
<evidence type="ECO:0000313" key="6">
    <source>
        <dbReference type="WBParaSite" id="HNAJ_0000215201-mRNA-1"/>
    </source>
</evidence>
<keyword evidence="1" id="KW-0479">Metal-binding</keyword>
<dbReference type="Proteomes" id="UP000278807">
    <property type="component" value="Unassembled WGS sequence"/>
</dbReference>
<sequence length="286" mass="31231">MTSVAPPSPGVQACDDVSHKATMTCPTVVCGYQFTASSNLINHKRRKHPPTSHHSTTTSPPHPPASSPIRFPRGSITTICPSQSTSLHLSHFTLNSSTLSAPFPPSRTSVDATGTDIAMTHLSLLSTTPNFTHTTAALKIITPITNTNNSIHATSSNSTFIAIKSILQHQNHLYQHRNLNTCSQYSLLFHLQPIHLQFLQSIHMHHLTRVHRFRPSLPPSPTSTTTSISSFQTLKTSTPHFPTLSPLTLNTSTPPTPLPPCRLVDEINVAAVVLSNVYTQNANVWR</sequence>
<reference evidence="6" key="1">
    <citation type="submission" date="2017-02" db="UniProtKB">
        <authorList>
            <consortium name="WormBaseParasite"/>
        </authorList>
    </citation>
    <scope>IDENTIFICATION</scope>
</reference>
<keyword evidence="5" id="KW-1185">Reference proteome</keyword>
<dbReference type="AlphaFoldDB" id="A0A0R3T514"/>
<dbReference type="PROSITE" id="PS00028">
    <property type="entry name" value="ZINC_FINGER_C2H2_1"/>
    <property type="match status" value="1"/>
</dbReference>
<proteinExistence type="predicted"/>
<dbReference type="WBParaSite" id="HNAJ_0000215201-mRNA-1">
    <property type="protein sequence ID" value="HNAJ_0000215201-mRNA-1"/>
    <property type="gene ID" value="HNAJ_0000215201"/>
</dbReference>
<gene>
    <name evidence="4" type="ORF">HNAJ_LOCUS2151</name>
</gene>
<feature type="domain" description="C2H2-type" evidence="3">
    <location>
        <begin position="23"/>
        <end position="48"/>
    </location>
</feature>
<accession>A0A0R3T514</accession>
<dbReference type="PROSITE" id="PS50157">
    <property type="entry name" value="ZINC_FINGER_C2H2_2"/>
    <property type="match status" value="1"/>
</dbReference>
<evidence type="ECO:0000259" key="3">
    <source>
        <dbReference type="PROSITE" id="PS50157"/>
    </source>
</evidence>
<organism evidence="6">
    <name type="scientific">Rodentolepis nana</name>
    <name type="common">Dwarf tapeworm</name>
    <name type="synonym">Hymenolepis nana</name>
    <dbReference type="NCBI Taxonomy" id="102285"/>
    <lineage>
        <taxon>Eukaryota</taxon>
        <taxon>Metazoa</taxon>
        <taxon>Spiralia</taxon>
        <taxon>Lophotrochozoa</taxon>
        <taxon>Platyhelminthes</taxon>
        <taxon>Cestoda</taxon>
        <taxon>Eucestoda</taxon>
        <taxon>Cyclophyllidea</taxon>
        <taxon>Hymenolepididae</taxon>
        <taxon>Rodentolepis</taxon>
    </lineage>
</organism>
<keyword evidence="1" id="KW-0863">Zinc-finger</keyword>
<dbReference type="InterPro" id="IPR013087">
    <property type="entry name" value="Znf_C2H2_type"/>
</dbReference>
<keyword evidence="1" id="KW-0862">Zinc</keyword>
<evidence type="ECO:0000313" key="5">
    <source>
        <dbReference type="Proteomes" id="UP000278807"/>
    </source>
</evidence>
<dbReference type="EMBL" id="UZAE01000993">
    <property type="protein sequence ID" value="VDN98010.1"/>
    <property type="molecule type" value="Genomic_DNA"/>
</dbReference>
<reference evidence="4 5" key="2">
    <citation type="submission" date="2018-11" db="EMBL/GenBank/DDBJ databases">
        <authorList>
            <consortium name="Pathogen Informatics"/>
        </authorList>
    </citation>
    <scope>NUCLEOTIDE SEQUENCE [LARGE SCALE GENOMIC DNA]</scope>
</reference>
<protein>
    <submittedName>
        <fullName evidence="6">C2H2-type domain-containing protein</fullName>
    </submittedName>
</protein>
<feature type="region of interest" description="Disordered" evidence="2">
    <location>
        <begin position="43"/>
        <end position="74"/>
    </location>
</feature>